<feature type="chain" id="PRO_5002207537" description="Secreted protein" evidence="2">
    <location>
        <begin position="18"/>
        <end position="146"/>
    </location>
</feature>
<proteinExistence type="predicted"/>
<keyword evidence="4" id="KW-1185">Reference proteome</keyword>
<dbReference type="InParanoid" id="A0A0D0AFP0"/>
<evidence type="ECO:0000256" key="2">
    <source>
        <dbReference type="SAM" id="SignalP"/>
    </source>
</evidence>
<organism evidence="3 4">
    <name type="scientific">Suillus luteus UH-Slu-Lm8-n1</name>
    <dbReference type="NCBI Taxonomy" id="930992"/>
    <lineage>
        <taxon>Eukaryota</taxon>
        <taxon>Fungi</taxon>
        <taxon>Dikarya</taxon>
        <taxon>Basidiomycota</taxon>
        <taxon>Agaricomycotina</taxon>
        <taxon>Agaricomycetes</taxon>
        <taxon>Agaricomycetidae</taxon>
        <taxon>Boletales</taxon>
        <taxon>Suillineae</taxon>
        <taxon>Suillaceae</taxon>
        <taxon>Suillus</taxon>
    </lineage>
</organism>
<keyword evidence="2" id="KW-0732">Signal</keyword>
<dbReference type="EMBL" id="KN836051">
    <property type="protein sequence ID" value="KIK33012.1"/>
    <property type="molecule type" value="Genomic_DNA"/>
</dbReference>
<name>A0A0D0AFP0_9AGAM</name>
<sequence>MFSIYASIVLLAAIITACPELLDQRYGRVEAAMQVLCQNSRLQEDLREAIGKQDFTNVLNIGSILPPLSAASRHAHHHVQQRCLPAPSPVIVVTQNLKEDGLGTRGDLWFGSTGQSLGHARPSIGTSKRSINPRPTKILTKTRTAK</sequence>
<gene>
    <name evidence="3" type="ORF">CY34DRAFT_813911</name>
</gene>
<dbReference type="HOGENOM" id="CLU_1778698_0_0_1"/>
<dbReference type="Proteomes" id="UP000054485">
    <property type="component" value="Unassembled WGS sequence"/>
</dbReference>
<protein>
    <recommendedName>
        <fullName evidence="5">Secreted protein</fullName>
    </recommendedName>
</protein>
<feature type="region of interest" description="Disordered" evidence="1">
    <location>
        <begin position="119"/>
        <end position="146"/>
    </location>
</feature>
<evidence type="ECO:0008006" key="5">
    <source>
        <dbReference type="Google" id="ProtNLM"/>
    </source>
</evidence>
<dbReference type="AlphaFoldDB" id="A0A0D0AFP0"/>
<evidence type="ECO:0000256" key="1">
    <source>
        <dbReference type="SAM" id="MobiDB-lite"/>
    </source>
</evidence>
<feature type="signal peptide" evidence="2">
    <location>
        <begin position="1"/>
        <end position="17"/>
    </location>
</feature>
<accession>A0A0D0AFP0</accession>
<reference evidence="4" key="2">
    <citation type="submission" date="2015-01" db="EMBL/GenBank/DDBJ databases">
        <title>Evolutionary Origins and Diversification of the Mycorrhizal Mutualists.</title>
        <authorList>
            <consortium name="DOE Joint Genome Institute"/>
            <consortium name="Mycorrhizal Genomics Consortium"/>
            <person name="Kohler A."/>
            <person name="Kuo A."/>
            <person name="Nagy L.G."/>
            <person name="Floudas D."/>
            <person name="Copeland A."/>
            <person name="Barry K.W."/>
            <person name="Cichocki N."/>
            <person name="Veneault-Fourrey C."/>
            <person name="LaButti K."/>
            <person name="Lindquist E.A."/>
            <person name="Lipzen A."/>
            <person name="Lundell T."/>
            <person name="Morin E."/>
            <person name="Murat C."/>
            <person name="Riley R."/>
            <person name="Ohm R."/>
            <person name="Sun H."/>
            <person name="Tunlid A."/>
            <person name="Henrissat B."/>
            <person name="Grigoriev I.V."/>
            <person name="Hibbett D.S."/>
            <person name="Martin F."/>
        </authorList>
    </citation>
    <scope>NUCLEOTIDE SEQUENCE [LARGE SCALE GENOMIC DNA]</scope>
    <source>
        <strain evidence="4">UH-Slu-Lm8-n1</strain>
    </source>
</reference>
<reference evidence="3 4" key="1">
    <citation type="submission" date="2014-04" db="EMBL/GenBank/DDBJ databases">
        <authorList>
            <consortium name="DOE Joint Genome Institute"/>
            <person name="Kuo A."/>
            <person name="Ruytinx J."/>
            <person name="Rineau F."/>
            <person name="Colpaert J."/>
            <person name="Kohler A."/>
            <person name="Nagy L.G."/>
            <person name="Floudas D."/>
            <person name="Copeland A."/>
            <person name="Barry K.W."/>
            <person name="Cichocki N."/>
            <person name="Veneault-Fourrey C."/>
            <person name="LaButti K."/>
            <person name="Lindquist E.A."/>
            <person name="Lipzen A."/>
            <person name="Lundell T."/>
            <person name="Morin E."/>
            <person name="Murat C."/>
            <person name="Sun H."/>
            <person name="Tunlid A."/>
            <person name="Henrissat B."/>
            <person name="Grigoriev I.V."/>
            <person name="Hibbett D.S."/>
            <person name="Martin F."/>
            <person name="Nordberg H.P."/>
            <person name="Cantor M.N."/>
            <person name="Hua S.X."/>
        </authorList>
    </citation>
    <scope>NUCLEOTIDE SEQUENCE [LARGE SCALE GENOMIC DNA]</scope>
    <source>
        <strain evidence="3 4">UH-Slu-Lm8-n1</strain>
    </source>
</reference>
<evidence type="ECO:0000313" key="3">
    <source>
        <dbReference type="EMBL" id="KIK33012.1"/>
    </source>
</evidence>
<evidence type="ECO:0000313" key="4">
    <source>
        <dbReference type="Proteomes" id="UP000054485"/>
    </source>
</evidence>